<evidence type="ECO:0000259" key="6">
    <source>
        <dbReference type="Pfam" id="PF14759"/>
    </source>
</evidence>
<dbReference type="Gene3D" id="3.50.50.60">
    <property type="entry name" value="FAD/NAD(P)-binding domain"/>
    <property type="match status" value="2"/>
</dbReference>
<dbReference type="Pfam" id="PF14759">
    <property type="entry name" value="Reductase_C"/>
    <property type="match status" value="1"/>
</dbReference>
<dbReference type="InterPro" id="IPR016156">
    <property type="entry name" value="FAD/NAD-linked_Rdtase_dimer_sf"/>
</dbReference>
<dbReference type="SUPFAM" id="SSF51905">
    <property type="entry name" value="FAD/NAD(P)-binding domain"/>
    <property type="match status" value="2"/>
</dbReference>
<gene>
    <name evidence="7" type="ORF">GCM10009804_56350</name>
</gene>
<protein>
    <submittedName>
        <fullName evidence="7">FAD-dependent oxidoreductase</fullName>
    </submittedName>
</protein>
<proteinExistence type="predicted"/>
<sequence length="410" mass="44482">MRATYVIAGASLPGARAAQALREHGFAGRIVLIGDETTGPYERPALSNGYLLGKDERTKVFVHERRWHVAREVELRLGERVVSLDRGAHEVELSTGERIAYTKLLLATGASPRRVGLPGADLDGVHDLRWAADSDRLRETILDGGRIVVVGAGWTGLETAAAAREYGCAVTIVDSRPTLPADALGTEMGAFFAGLHRRHGVDLQLGRTVSGFRGTSEVSSVLTDDGGEFAADAVIVASRAVPNVELAQRAGLACDDGILVDESLRTDDPDIFAIGEVANSYRPFYAGHLRTEHWSNALHCAPVVAQSMLGRNVAYDRLPYFSTEQYDVEMEFTGHLDPAGYDQVIVRGDLSADAFQAFWLTNNQVVAGLHVNLWETGLQPIEDLIRNHPSVDPTHLANPTHPLTPFATTY</sequence>
<organism evidence="7 8">
    <name type="scientific">Kribbella hippodromi</name>
    <dbReference type="NCBI Taxonomy" id="434347"/>
    <lineage>
        <taxon>Bacteria</taxon>
        <taxon>Bacillati</taxon>
        <taxon>Actinomycetota</taxon>
        <taxon>Actinomycetes</taxon>
        <taxon>Propionibacteriales</taxon>
        <taxon>Kribbellaceae</taxon>
        <taxon>Kribbella</taxon>
    </lineage>
</organism>
<evidence type="ECO:0000256" key="4">
    <source>
        <dbReference type="ARBA" id="ARBA00023002"/>
    </source>
</evidence>
<dbReference type="InterPro" id="IPR023753">
    <property type="entry name" value="FAD/NAD-binding_dom"/>
</dbReference>
<evidence type="ECO:0000313" key="8">
    <source>
        <dbReference type="Proteomes" id="UP001501705"/>
    </source>
</evidence>
<dbReference type="SUPFAM" id="SSF55424">
    <property type="entry name" value="FAD/NAD-linked reductases, dimerisation (C-terminal) domain"/>
    <property type="match status" value="1"/>
</dbReference>
<comment type="cofactor">
    <cofactor evidence="1">
        <name>FAD</name>
        <dbReference type="ChEBI" id="CHEBI:57692"/>
    </cofactor>
</comment>
<evidence type="ECO:0000256" key="2">
    <source>
        <dbReference type="ARBA" id="ARBA00022630"/>
    </source>
</evidence>
<accession>A0ABP4Q200</accession>
<reference evidence="8" key="1">
    <citation type="journal article" date="2019" name="Int. J. Syst. Evol. Microbiol.">
        <title>The Global Catalogue of Microorganisms (GCM) 10K type strain sequencing project: providing services to taxonomists for standard genome sequencing and annotation.</title>
        <authorList>
            <consortium name="The Broad Institute Genomics Platform"/>
            <consortium name="The Broad Institute Genome Sequencing Center for Infectious Disease"/>
            <person name="Wu L."/>
            <person name="Ma J."/>
        </authorList>
    </citation>
    <scope>NUCLEOTIDE SEQUENCE [LARGE SCALE GENOMIC DNA]</scope>
    <source>
        <strain evidence="8">JCM 15572</strain>
    </source>
</reference>
<name>A0ABP4Q200_9ACTN</name>
<keyword evidence="8" id="KW-1185">Reference proteome</keyword>
<keyword evidence="3" id="KW-0274">FAD</keyword>
<dbReference type="EMBL" id="BAAAPH010000020">
    <property type="protein sequence ID" value="GAA1592633.1"/>
    <property type="molecule type" value="Genomic_DNA"/>
</dbReference>
<keyword evidence="2" id="KW-0285">Flavoprotein</keyword>
<evidence type="ECO:0000313" key="7">
    <source>
        <dbReference type="EMBL" id="GAA1592633.1"/>
    </source>
</evidence>
<dbReference type="InterPro" id="IPR036188">
    <property type="entry name" value="FAD/NAD-bd_sf"/>
</dbReference>
<evidence type="ECO:0000256" key="3">
    <source>
        <dbReference type="ARBA" id="ARBA00022827"/>
    </source>
</evidence>
<feature type="domain" description="FAD/NAD(P)-binding" evidence="5">
    <location>
        <begin position="5"/>
        <end position="298"/>
    </location>
</feature>
<dbReference type="PRINTS" id="PR00368">
    <property type="entry name" value="FADPNR"/>
</dbReference>
<evidence type="ECO:0000256" key="1">
    <source>
        <dbReference type="ARBA" id="ARBA00001974"/>
    </source>
</evidence>
<dbReference type="Gene3D" id="3.30.390.30">
    <property type="match status" value="1"/>
</dbReference>
<dbReference type="PRINTS" id="PR00411">
    <property type="entry name" value="PNDRDTASEI"/>
</dbReference>
<feature type="domain" description="Reductase C-terminal" evidence="6">
    <location>
        <begin position="320"/>
        <end position="404"/>
    </location>
</feature>
<dbReference type="RefSeq" id="WP_344238075.1">
    <property type="nucleotide sequence ID" value="NZ_BAAAPH010000020.1"/>
</dbReference>
<comment type="caution">
    <text evidence="7">The sequence shown here is derived from an EMBL/GenBank/DDBJ whole genome shotgun (WGS) entry which is preliminary data.</text>
</comment>
<evidence type="ECO:0000259" key="5">
    <source>
        <dbReference type="Pfam" id="PF07992"/>
    </source>
</evidence>
<dbReference type="Pfam" id="PF07992">
    <property type="entry name" value="Pyr_redox_2"/>
    <property type="match status" value="1"/>
</dbReference>
<dbReference type="InterPro" id="IPR050446">
    <property type="entry name" value="FAD-oxidoreductase/Apoptosis"/>
</dbReference>
<dbReference type="PANTHER" id="PTHR43557:SF2">
    <property type="entry name" value="RIESKE DOMAIN-CONTAINING PROTEIN-RELATED"/>
    <property type="match status" value="1"/>
</dbReference>
<dbReference type="Proteomes" id="UP001501705">
    <property type="component" value="Unassembled WGS sequence"/>
</dbReference>
<keyword evidence="4" id="KW-0560">Oxidoreductase</keyword>
<dbReference type="PANTHER" id="PTHR43557">
    <property type="entry name" value="APOPTOSIS-INDUCING FACTOR 1"/>
    <property type="match status" value="1"/>
</dbReference>
<dbReference type="InterPro" id="IPR028202">
    <property type="entry name" value="Reductase_C"/>
</dbReference>